<comment type="cofactor">
    <cofactor evidence="5">
        <name>Mg(2+)</name>
        <dbReference type="ChEBI" id="CHEBI:18420"/>
    </cofactor>
</comment>
<accession>M2ZMZ0</accession>
<dbReference type="GO" id="GO:0005524">
    <property type="term" value="F:ATP binding"/>
    <property type="evidence" value="ECO:0007669"/>
    <property type="project" value="UniProtKB-KW"/>
</dbReference>
<proteinExistence type="inferred from homology"/>
<keyword evidence="5" id="KW-0547">Nucleotide-binding</keyword>
<dbReference type="GO" id="GO:0000723">
    <property type="term" value="P:telomere maintenance"/>
    <property type="evidence" value="ECO:0007669"/>
    <property type="project" value="InterPro"/>
</dbReference>
<dbReference type="EC" id="5.6.2.3" evidence="5"/>
<keyword evidence="4 7" id="KW-0472">Membrane</keyword>
<feature type="domain" description="DNA helicase Pif1-like DEAD-box helicase" evidence="8">
    <location>
        <begin position="142"/>
        <end position="232"/>
    </location>
</feature>
<gene>
    <name evidence="9" type="ORF">MYCFIDRAFT_177420</name>
</gene>
<dbReference type="GO" id="GO:0000297">
    <property type="term" value="F:spermine transmembrane transporter activity"/>
    <property type="evidence" value="ECO:0007669"/>
    <property type="project" value="TreeGrafter"/>
</dbReference>
<feature type="transmembrane region" description="Helical" evidence="7">
    <location>
        <begin position="649"/>
        <end position="669"/>
    </location>
</feature>
<evidence type="ECO:0000256" key="1">
    <source>
        <dbReference type="ARBA" id="ARBA00004141"/>
    </source>
</evidence>
<dbReference type="InterPro" id="IPR027417">
    <property type="entry name" value="P-loop_NTPase"/>
</dbReference>
<keyword evidence="2 7" id="KW-0812">Transmembrane</keyword>
<dbReference type="KEGG" id="pfj:MYCFIDRAFT_177420"/>
<dbReference type="AlphaFoldDB" id="M2ZMZ0"/>
<name>M2ZMZ0_PSEFD</name>
<evidence type="ECO:0000259" key="8">
    <source>
        <dbReference type="Pfam" id="PF05970"/>
    </source>
</evidence>
<evidence type="ECO:0000256" key="6">
    <source>
        <dbReference type="SAM" id="MobiDB-lite"/>
    </source>
</evidence>
<dbReference type="RefSeq" id="XP_007929403.1">
    <property type="nucleotide sequence ID" value="XM_007931212.1"/>
</dbReference>
<organism evidence="9 10">
    <name type="scientific">Pseudocercospora fijiensis (strain CIRAD86)</name>
    <name type="common">Black leaf streak disease fungus</name>
    <name type="synonym">Mycosphaerella fijiensis</name>
    <dbReference type="NCBI Taxonomy" id="383855"/>
    <lineage>
        <taxon>Eukaryota</taxon>
        <taxon>Fungi</taxon>
        <taxon>Dikarya</taxon>
        <taxon>Ascomycota</taxon>
        <taxon>Pezizomycotina</taxon>
        <taxon>Dothideomycetes</taxon>
        <taxon>Dothideomycetidae</taxon>
        <taxon>Mycosphaerellales</taxon>
        <taxon>Mycosphaerellaceae</taxon>
        <taxon>Pseudocercospora</taxon>
    </lineage>
</organism>
<dbReference type="EMBL" id="KB446561">
    <property type="protein sequence ID" value="EME80479.1"/>
    <property type="molecule type" value="Genomic_DNA"/>
</dbReference>
<evidence type="ECO:0000256" key="7">
    <source>
        <dbReference type="SAM" id="Phobius"/>
    </source>
</evidence>
<dbReference type="GO" id="GO:0006281">
    <property type="term" value="P:DNA repair"/>
    <property type="evidence" value="ECO:0007669"/>
    <property type="project" value="UniProtKB-KW"/>
</dbReference>
<dbReference type="Pfam" id="PF05970">
    <property type="entry name" value="PIF1"/>
    <property type="match status" value="1"/>
</dbReference>
<dbReference type="Gene3D" id="1.20.1250.20">
    <property type="entry name" value="MFS general substrate transporter like domains"/>
    <property type="match status" value="1"/>
</dbReference>
<dbReference type="HOGENOM" id="CLU_339222_0_0_1"/>
<evidence type="ECO:0000256" key="2">
    <source>
        <dbReference type="ARBA" id="ARBA00022692"/>
    </source>
</evidence>
<keyword evidence="5" id="KW-0227">DNA damage</keyword>
<dbReference type="GO" id="GO:0005886">
    <property type="term" value="C:plasma membrane"/>
    <property type="evidence" value="ECO:0007669"/>
    <property type="project" value="TreeGrafter"/>
</dbReference>
<dbReference type="GeneID" id="19333741"/>
<dbReference type="InterPro" id="IPR010285">
    <property type="entry name" value="DNA_helicase_pif1-like_DEAD"/>
</dbReference>
<dbReference type="GO" id="GO:0015606">
    <property type="term" value="F:spermidine transmembrane transporter activity"/>
    <property type="evidence" value="ECO:0007669"/>
    <property type="project" value="TreeGrafter"/>
</dbReference>
<protein>
    <recommendedName>
        <fullName evidence="5">ATP-dependent DNA helicase</fullName>
        <ecNumber evidence="5">5.6.2.3</ecNumber>
    </recommendedName>
</protein>
<evidence type="ECO:0000313" key="10">
    <source>
        <dbReference type="Proteomes" id="UP000016932"/>
    </source>
</evidence>
<dbReference type="VEuPathDB" id="FungiDB:MYCFIDRAFT_177420"/>
<reference evidence="9 10" key="1">
    <citation type="journal article" date="2012" name="PLoS Pathog.">
        <title>Diverse lifestyles and strategies of plant pathogenesis encoded in the genomes of eighteen Dothideomycetes fungi.</title>
        <authorList>
            <person name="Ohm R.A."/>
            <person name="Feau N."/>
            <person name="Henrissat B."/>
            <person name="Schoch C.L."/>
            <person name="Horwitz B.A."/>
            <person name="Barry K.W."/>
            <person name="Condon B.J."/>
            <person name="Copeland A.C."/>
            <person name="Dhillon B."/>
            <person name="Glaser F."/>
            <person name="Hesse C.N."/>
            <person name="Kosti I."/>
            <person name="LaButti K."/>
            <person name="Lindquist E.A."/>
            <person name="Lucas S."/>
            <person name="Salamov A.A."/>
            <person name="Bradshaw R.E."/>
            <person name="Ciuffetti L."/>
            <person name="Hamelin R.C."/>
            <person name="Kema G.H.J."/>
            <person name="Lawrence C."/>
            <person name="Scott J.A."/>
            <person name="Spatafora J.W."/>
            <person name="Turgeon B.G."/>
            <person name="de Wit P.J.G.M."/>
            <person name="Zhong S."/>
            <person name="Goodwin S.B."/>
            <person name="Grigoriev I.V."/>
        </authorList>
    </citation>
    <scope>NUCLEOTIDE SEQUENCE [LARGE SCALE GENOMIC DNA]</scope>
    <source>
        <strain evidence="9 10">CIRAD86</strain>
    </source>
</reference>
<dbReference type="Proteomes" id="UP000016932">
    <property type="component" value="Unassembled WGS sequence"/>
</dbReference>
<feature type="transmembrane region" description="Helical" evidence="7">
    <location>
        <begin position="689"/>
        <end position="711"/>
    </location>
</feature>
<sequence length="838" mass="92479">MLSAVHIDPRDDHAPPTRRPRQAPPTGVSADLLLLSTTAAAARTPALGKRPADVAGSRDASNAIVAIMEVYCVLRGHNPGFYFDWYGPNGAEKQVSGFPLWQNLLAYFFDLFKFISGPGRDPYSPAVPNLPSEKPAAGCTWGCTTFHTYAGWSIKLAQGSLEAVREVAHQKQVWKRFSDTDVLIIDETSMVEANMLTRLSAMMDEALSTPDNPIPFGGVQVLIAGDFLQLPPGQAYVALSGAKSLTGMTVQTMPPPSRLKPDKTVEAFMERTFEVHFSAARRTPNPSANVSGHLWLTPIFARRRLMIPYYECTALNQLWNLHNLPVQRWLLWNLLIVQCPLIDVQANPHPLTPYHCVCQGLSYARPYGEADAGASGLFSFIASSIHTHLNIILTAMMDEHGNGASKERRDTEQGIPQQHDQGKVMLASAVLSHSLAPEDPVNPQNWPFDRRILTSFQAWACAFSVAIGLTTCTAAKVPFARHFDLNPMIPEDFIAGFSLYLFGIAFAPIWVPHVTERVGRSISYPTYLFLNAIFNLGGGLSRTVTGSRLPLLCGILWRTMFDIWSAETTNTYYAVQGLASFGVLRPFFGGYLVNATNDWRWTQYFPVCLAAALSARDPSQSPAESGVTLPKMAKVTILQPFTMLFTEPVVTLCTTIMFITWLLTFQWFISVPAALAPVPPTGPGFSIVRIGKAFLGAVCGSGLGAISVIAIEQLSNAHVRRYLPEELRNSARAIDYRVLPAIPGTMFINGALFWVGKNHPSSPLVDTQLTYACSQHRQSKSSTHRADYWHSLLHLGLVNDHFLDCALHFRSFRTGWDPKRDYVSGCWAYSGWSTSRAI</sequence>
<keyword evidence="5" id="KW-0234">DNA repair</keyword>
<dbReference type="GO" id="GO:0006310">
    <property type="term" value="P:DNA recombination"/>
    <property type="evidence" value="ECO:0007669"/>
    <property type="project" value="UniProtKB-KW"/>
</dbReference>
<dbReference type="PANTHER" id="PTHR23502:SF182">
    <property type="entry name" value="POLYAMINE TRANSPORTER, PUTATIVE-RELATED"/>
    <property type="match status" value="1"/>
</dbReference>
<dbReference type="InterPro" id="IPR036259">
    <property type="entry name" value="MFS_trans_sf"/>
</dbReference>
<keyword evidence="5" id="KW-0067">ATP-binding</keyword>
<evidence type="ECO:0000313" key="9">
    <source>
        <dbReference type="EMBL" id="EME80479.1"/>
    </source>
</evidence>
<keyword evidence="5" id="KW-0378">Hydrolase</keyword>
<evidence type="ECO:0000256" key="5">
    <source>
        <dbReference type="RuleBase" id="RU363044"/>
    </source>
</evidence>
<comment type="similarity">
    <text evidence="5">Belongs to the helicase family.</text>
</comment>
<dbReference type="OrthoDB" id="3936150at2759"/>
<comment type="subcellular location">
    <subcellularLocation>
        <location evidence="1">Membrane</location>
        <topology evidence="1">Multi-pass membrane protein</topology>
    </subcellularLocation>
</comment>
<evidence type="ECO:0000256" key="3">
    <source>
        <dbReference type="ARBA" id="ARBA00022989"/>
    </source>
</evidence>
<keyword evidence="5" id="KW-0233">DNA recombination</keyword>
<dbReference type="GO" id="GO:0016887">
    <property type="term" value="F:ATP hydrolysis activity"/>
    <property type="evidence" value="ECO:0007669"/>
    <property type="project" value="RHEA"/>
</dbReference>
<dbReference type="STRING" id="383855.M2ZMZ0"/>
<feature type="transmembrane region" description="Helical" evidence="7">
    <location>
        <begin position="492"/>
        <end position="510"/>
    </location>
</feature>
<keyword evidence="5" id="KW-0347">Helicase</keyword>
<dbReference type="SUPFAM" id="SSF103473">
    <property type="entry name" value="MFS general substrate transporter"/>
    <property type="match status" value="1"/>
</dbReference>
<evidence type="ECO:0000256" key="4">
    <source>
        <dbReference type="ARBA" id="ARBA00023136"/>
    </source>
</evidence>
<dbReference type="GO" id="GO:0043139">
    <property type="term" value="F:5'-3' DNA helicase activity"/>
    <property type="evidence" value="ECO:0007669"/>
    <property type="project" value="UniProtKB-EC"/>
</dbReference>
<dbReference type="Gene3D" id="3.40.50.300">
    <property type="entry name" value="P-loop containing nucleotide triphosphate hydrolases"/>
    <property type="match status" value="1"/>
</dbReference>
<keyword evidence="3 7" id="KW-1133">Transmembrane helix</keyword>
<feature type="region of interest" description="Disordered" evidence="6">
    <location>
        <begin position="1"/>
        <end position="27"/>
    </location>
</feature>
<comment type="catalytic activity">
    <reaction evidence="5">
        <text>ATP + H2O = ADP + phosphate + H(+)</text>
        <dbReference type="Rhea" id="RHEA:13065"/>
        <dbReference type="ChEBI" id="CHEBI:15377"/>
        <dbReference type="ChEBI" id="CHEBI:15378"/>
        <dbReference type="ChEBI" id="CHEBI:30616"/>
        <dbReference type="ChEBI" id="CHEBI:43474"/>
        <dbReference type="ChEBI" id="CHEBI:456216"/>
        <dbReference type="EC" id="5.6.2.3"/>
    </reaction>
</comment>
<keyword evidence="10" id="KW-1185">Reference proteome</keyword>
<dbReference type="PANTHER" id="PTHR23502">
    <property type="entry name" value="MAJOR FACILITATOR SUPERFAMILY"/>
    <property type="match status" value="1"/>
</dbReference>
<feature type="transmembrane region" description="Helical" evidence="7">
    <location>
        <begin position="456"/>
        <end position="480"/>
    </location>
</feature>
<dbReference type="eggNOG" id="KOG0255">
    <property type="taxonomic scope" value="Eukaryota"/>
</dbReference>
<dbReference type="eggNOG" id="KOG0987">
    <property type="taxonomic scope" value="Eukaryota"/>
</dbReference>